<reference evidence="1" key="1">
    <citation type="submission" date="2020-11" db="EMBL/GenBank/DDBJ databases">
        <authorList>
            <person name="Whitehead M."/>
        </authorList>
    </citation>
    <scope>NUCLEOTIDE SEQUENCE</scope>
    <source>
        <strain evidence="1">EGII</strain>
    </source>
</reference>
<feature type="non-terminal residue" evidence="1">
    <location>
        <position position="119"/>
    </location>
</feature>
<sequence>PLTAMITDRNKFNFVTICIGLCFLHTGVNVAYAQATSNAQQEANLQQTQQQIQQDESQAAIATISVADNNIKDEKTNAILNEPINGVDNNYYPKTANNAFLCAPTGDQCQNVIMTKYYW</sequence>
<protein>
    <submittedName>
        <fullName evidence="1">(Mediterranean fruit fly) hypothetical protein</fullName>
    </submittedName>
</protein>
<comment type="caution">
    <text evidence="1">The sequence shown here is derived from an EMBL/GenBank/DDBJ whole genome shotgun (WGS) entry which is preliminary data.</text>
</comment>
<organism evidence="1 2">
    <name type="scientific">Ceratitis capitata</name>
    <name type="common">Mediterranean fruit fly</name>
    <name type="synonym">Tephritis capitata</name>
    <dbReference type="NCBI Taxonomy" id="7213"/>
    <lineage>
        <taxon>Eukaryota</taxon>
        <taxon>Metazoa</taxon>
        <taxon>Ecdysozoa</taxon>
        <taxon>Arthropoda</taxon>
        <taxon>Hexapoda</taxon>
        <taxon>Insecta</taxon>
        <taxon>Pterygota</taxon>
        <taxon>Neoptera</taxon>
        <taxon>Endopterygota</taxon>
        <taxon>Diptera</taxon>
        <taxon>Brachycera</taxon>
        <taxon>Muscomorpha</taxon>
        <taxon>Tephritoidea</taxon>
        <taxon>Tephritidae</taxon>
        <taxon>Ceratitis</taxon>
        <taxon>Ceratitis</taxon>
    </lineage>
</organism>
<dbReference type="Proteomes" id="UP000606786">
    <property type="component" value="Unassembled WGS sequence"/>
</dbReference>
<keyword evidence="2" id="KW-1185">Reference proteome</keyword>
<gene>
    <name evidence="1" type="ORF">CCAP1982_LOCUS8610</name>
</gene>
<evidence type="ECO:0000313" key="1">
    <source>
        <dbReference type="EMBL" id="CAD7000115.1"/>
    </source>
</evidence>
<name>A0A811UQF9_CERCA</name>
<dbReference type="EMBL" id="CAJHJT010000012">
    <property type="protein sequence ID" value="CAD7000115.1"/>
    <property type="molecule type" value="Genomic_DNA"/>
</dbReference>
<accession>A0A811UQF9</accession>
<dbReference type="OrthoDB" id="8062658at2759"/>
<evidence type="ECO:0000313" key="2">
    <source>
        <dbReference type="Proteomes" id="UP000606786"/>
    </source>
</evidence>
<proteinExistence type="predicted"/>
<dbReference type="AlphaFoldDB" id="A0A811UQF9"/>